<reference evidence="2" key="1">
    <citation type="journal article" date="2015" name="Genome">
        <title>Whole Genome Sequence of the Non-Microcystin-Producing Microcystis aeruginosa Strain NIES-44.</title>
        <authorList>
            <person name="Okano K."/>
            <person name="Miyata N."/>
            <person name="Ozaki Y."/>
        </authorList>
    </citation>
    <scope>NUCLEOTIDE SEQUENCE [LARGE SCALE GENOMIC DNA]</scope>
    <source>
        <strain evidence="2">NIES-44</strain>
    </source>
</reference>
<dbReference type="AlphaFoldDB" id="A0A0A1VP40"/>
<sequence>MAKSSIFWPANGNYEGKVPKNLSLIPAISVPYHYQNMILSFLQTNKISDDNTPWWLKITSLSPHCIYYFGPFASFEEAQQHQGGYLQDIESEGAQGISLSIERSNPHYLTVFDDGNQHLAKTLTSHARTFSRFIS</sequence>
<accession>A0A0A1VP40</accession>
<dbReference type="EMBL" id="BBPA01000003">
    <property type="protein sequence ID" value="GAL91517.1"/>
    <property type="molecule type" value="Genomic_DNA"/>
</dbReference>
<dbReference type="InterPro" id="IPR014945">
    <property type="entry name" value="DUF1816"/>
</dbReference>
<name>A0A0A1VP40_MICAE</name>
<dbReference type="Pfam" id="PF08846">
    <property type="entry name" value="DUF1816"/>
    <property type="match status" value="1"/>
</dbReference>
<protein>
    <recommendedName>
        <fullName evidence="3">DUF1816 domain-containing protein</fullName>
    </recommendedName>
</protein>
<evidence type="ECO:0000313" key="1">
    <source>
        <dbReference type="EMBL" id="GAL91517.1"/>
    </source>
</evidence>
<evidence type="ECO:0000313" key="2">
    <source>
        <dbReference type="Proteomes" id="UP000030321"/>
    </source>
</evidence>
<dbReference type="Proteomes" id="UP000030321">
    <property type="component" value="Unassembled WGS sequence"/>
</dbReference>
<proteinExistence type="predicted"/>
<evidence type="ECO:0008006" key="3">
    <source>
        <dbReference type="Google" id="ProtNLM"/>
    </source>
</evidence>
<organism evidence="1 2">
    <name type="scientific">Microcystis aeruginosa NIES-44</name>
    <dbReference type="NCBI Taxonomy" id="449439"/>
    <lineage>
        <taxon>Bacteria</taxon>
        <taxon>Bacillati</taxon>
        <taxon>Cyanobacteriota</taxon>
        <taxon>Cyanophyceae</taxon>
        <taxon>Oscillatoriophycideae</taxon>
        <taxon>Chroococcales</taxon>
        <taxon>Microcystaceae</taxon>
        <taxon>Microcystis</taxon>
    </lineage>
</organism>
<comment type="caution">
    <text evidence="1">The sequence shown here is derived from an EMBL/GenBank/DDBJ whole genome shotgun (WGS) entry which is preliminary data.</text>
</comment>
<gene>
    <name evidence="1" type="ORF">N44_01525</name>
</gene>